<protein>
    <submittedName>
        <fullName evidence="2">Uncharacterized protein</fullName>
    </submittedName>
</protein>
<comment type="caution">
    <text evidence="2">The sequence shown here is derived from an EMBL/GenBank/DDBJ whole genome shotgun (WGS) entry which is preliminary data.</text>
</comment>
<evidence type="ECO:0000313" key="2">
    <source>
        <dbReference type="EMBL" id="MDQ0113481.1"/>
    </source>
</evidence>
<dbReference type="Proteomes" id="UP001229346">
    <property type="component" value="Unassembled WGS sequence"/>
</dbReference>
<dbReference type="RefSeq" id="WP_307204682.1">
    <property type="nucleotide sequence ID" value="NZ_JAUSSU010000005.1"/>
</dbReference>
<reference evidence="2 3" key="1">
    <citation type="submission" date="2023-07" db="EMBL/GenBank/DDBJ databases">
        <title>Sorghum-associated microbial communities from plants grown in Nebraska, USA.</title>
        <authorList>
            <person name="Schachtman D."/>
        </authorList>
    </citation>
    <scope>NUCLEOTIDE SEQUENCE [LARGE SCALE GENOMIC DNA]</scope>
    <source>
        <strain evidence="2 3">CC482</strain>
    </source>
</reference>
<evidence type="ECO:0000256" key="1">
    <source>
        <dbReference type="SAM" id="SignalP"/>
    </source>
</evidence>
<accession>A0ABT9U1H0</accession>
<feature type="signal peptide" evidence="1">
    <location>
        <begin position="1"/>
        <end position="24"/>
    </location>
</feature>
<feature type="chain" id="PRO_5045527662" evidence="1">
    <location>
        <begin position="25"/>
        <end position="130"/>
    </location>
</feature>
<name>A0ABT9U1H0_PAEHA</name>
<keyword evidence="3" id="KW-1185">Reference proteome</keyword>
<sequence>MKKIKVLTTIVLACSLVSAIPVNAGSSVGVDPFLSVYSSLSSSGGSLVYGSVTANSIAEYKTHVNVSGKLYKKGTTTIVDQGTGTSQNFYDAEWSTYADKTKSYTLQAAARTYFDGGDYSDQKFSTSNWN</sequence>
<keyword evidence="1" id="KW-0732">Signal</keyword>
<gene>
    <name evidence="2" type="ORF">J2T15_002922</name>
</gene>
<evidence type="ECO:0000313" key="3">
    <source>
        <dbReference type="Proteomes" id="UP001229346"/>
    </source>
</evidence>
<proteinExistence type="predicted"/>
<organism evidence="2 3">
    <name type="scientific">Paenibacillus harenae</name>
    <dbReference type="NCBI Taxonomy" id="306543"/>
    <lineage>
        <taxon>Bacteria</taxon>
        <taxon>Bacillati</taxon>
        <taxon>Bacillota</taxon>
        <taxon>Bacilli</taxon>
        <taxon>Bacillales</taxon>
        <taxon>Paenibacillaceae</taxon>
        <taxon>Paenibacillus</taxon>
    </lineage>
</organism>
<dbReference type="EMBL" id="JAUSSU010000005">
    <property type="protein sequence ID" value="MDQ0113481.1"/>
    <property type="molecule type" value="Genomic_DNA"/>
</dbReference>